<dbReference type="RefSeq" id="WP_048269245.1">
    <property type="nucleotide sequence ID" value="NZ_CP103499.1"/>
</dbReference>
<protein>
    <submittedName>
        <fullName evidence="1">Uncharacterized protein</fullName>
    </submittedName>
</protein>
<dbReference type="EMBL" id="CAAHCS010000002">
    <property type="protein sequence ID" value="VGL64623.1"/>
    <property type="molecule type" value="Genomic_DNA"/>
</dbReference>
<sequence>MTEEEWLEGLRGLPDDVILKIHFDLQEKIKKHYKLRDTGKNLEKAIHYCQQQIALAPLAMSAMKKNPGMYDNGKFFAPGHHGYRQYATILKKQNDAAGLDALLKKKKSEGWAD</sequence>
<reference evidence="1" key="1">
    <citation type="submission" date="2019-03" db="EMBL/GenBank/DDBJ databases">
        <authorList>
            <consortium name="Pathogen Informatics"/>
        </authorList>
    </citation>
    <scope>NUCLEOTIDE SEQUENCE</scope>
    <source>
        <strain evidence="1">5012STDY7626446</strain>
    </source>
</reference>
<organism evidence="1">
    <name type="scientific">Klebsiella pneumoniae</name>
    <dbReference type="NCBI Taxonomy" id="573"/>
    <lineage>
        <taxon>Bacteria</taxon>
        <taxon>Pseudomonadati</taxon>
        <taxon>Pseudomonadota</taxon>
        <taxon>Gammaproteobacteria</taxon>
        <taxon>Enterobacterales</taxon>
        <taxon>Enterobacteriaceae</taxon>
        <taxon>Klebsiella/Raoultella group</taxon>
        <taxon>Klebsiella</taxon>
        <taxon>Klebsiella pneumoniae complex</taxon>
    </lineage>
</organism>
<gene>
    <name evidence="1" type="ORF">SAMEA4873648_02204</name>
</gene>
<accession>A0A486NXU2</accession>
<name>A0A486NXU2_KLEPN</name>
<dbReference type="AlphaFoldDB" id="A0A486NXU2"/>
<proteinExistence type="predicted"/>
<evidence type="ECO:0000313" key="1">
    <source>
        <dbReference type="EMBL" id="VGL64623.1"/>
    </source>
</evidence>